<feature type="signal peptide" evidence="1">
    <location>
        <begin position="1"/>
        <end position="17"/>
    </location>
</feature>
<dbReference type="Proteomes" id="UP000053029">
    <property type="component" value="Unassembled WGS sequence"/>
</dbReference>
<evidence type="ECO:0000256" key="1">
    <source>
        <dbReference type="SAM" id="SignalP"/>
    </source>
</evidence>
<name>A0A0D2ER44_9EURO</name>
<feature type="chain" id="PRO_5002241372" evidence="1">
    <location>
        <begin position="18"/>
        <end position="127"/>
    </location>
</feature>
<keyword evidence="1" id="KW-0732">Signal</keyword>
<accession>A0A0D2ER44</accession>
<keyword evidence="3" id="KW-1185">Reference proteome</keyword>
<dbReference type="GeneID" id="25308671"/>
<dbReference type="AlphaFoldDB" id="A0A0D2ER44"/>
<protein>
    <submittedName>
        <fullName evidence="2">Unplaced genomic scaffold supercont1.6, whole genome shotgun sequence</fullName>
    </submittedName>
</protein>
<evidence type="ECO:0000313" key="3">
    <source>
        <dbReference type="Proteomes" id="UP000053029"/>
    </source>
</evidence>
<dbReference type="HOGENOM" id="CLU_1970620_0_0_1"/>
<gene>
    <name evidence="2" type="ORF">Z517_09181</name>
</gene>
<dbReference type="EMBL" id="KN846974">
    <property type="protein sequence ID" value="KIW76737.1"/>
    <property type="molecule type" value="Genomic_DNA"/>
</dbReference>
<organism evidence="2 3">
    <name type="scientific">Fonsecaea pedrosoi CBS 271.37</name>
    <dbReference type="NCBI Taxonomy" id="1442368"/>
    <lineage>
        <taxon>Eukaryota</taxon>
        <taxon>Fungi</taxon>
        <taxon>Dikarya</taxon>
        <taxon>Ascomycota</taxon>
        <taxon>Pezizomycotina</taxon>
        <taxon>Eurotiomycetes</taxon>
        <taxon>Chaetothyriomycetidae</taxon>
        <taxon>Chaetothyriales</taxon>
        <taxon>Herpotrichiellaceae</taxon>
        <taxon>Fonsecaea</taxon>
    </lineage>
</organism>
<sequence>MLLLLATLLEAWGGTSTATSLRPLPKSVVLPATATEIRGSETSDFAQHSVPSVGGPGFALPATMEDILPNNLWDGNGTSESGNTNEFRPLETACLGLHEPVAVEPQLLIAEGGGTHEAATTATTRCS</sequence>
<dbReference type="RefSeq" id="XP_013280545.1">
    <property type="nucleotide sequence ID" value="XM_013425091.1"/>
</dbReference>
<reference evidence="2 3" key="1">
    <citation type="submission" date="2015-01" db="EMBL/GenBank/DDBJ databases">
        <title>The Genome Sequence of Fonsecaea pedrosoi CBS 271.37.</title>
        <authorList>
            <consortium name="The Broad Institute Genomics Platform"/>
            <person name="Cuomo C."/>
            <person name="de Hoog S."/>
            <person name="Gorbushina A."/>
            <person name="Stielow B."/>
            <person name="Teixiera M."/>
            <person name="Abouelleil A."/>
            <person name="Chapman S.B."/>
            <person name="Priest M."/>
            <person name="Young S.K."/>
            <person name="Wortman J."/>
            <person name="Nusbaum C."/>
            <person name="Birren B."/>
        </authorList>
    </citation>
    <scope>NUCLEOTIDE SEQUENCE [LARGE SCALE GENOMIC DNA]</scope>
    <source>
        <strain evidence="2 3">CBS 271.37</strain>
    </source>
</reference>
<evidence type="ECO:0000313" key="2">
    <source>
        <dbReference type="EMBL" id="KIW76737.1"/>
    </source>
</evidence>
<proteinExistence type="predicted"/>
<dbReference type="VEuPathDB" id="FungiDB:Z517_09181"/>